<organism evidence="2 3">
    <name type="scientific">Trifolium pratense</name>
    <name type="common">Red clover</name>
    <dbReference type="NCBI Taxonomy" id="57577"/>
    <lineage>
        <taxon>Eukaryota</taxon>
        <taxon>Viridiplantae</taxon>
        <taxon>Streptophyta</taxon>
        <taxon>Embryophyta</taxon>
        <taxon>Tracheophyta</taxon>
        <taxon>Spermatophyta</taxon>
        <taxon>Magnoliopsida</taxon>
        <taxon>eudicotyledons</taxon>
        <taxon>Gunneridae</taxon>
        <taxon>Pentapetalae</taxon>
        <taxon>rosids</taxon>
        <taxon>fabids</taxon>
        <taxon>Fabales</taxon>
        <taxon>Fabaceae</taxon>
        <taxon>Papilionoideae</taxon>
        <taxon>50 kb inversion clade</taxon>
        <taxon>NPAAA clade</taxon>
        <taxon>Hologalegina</taxon>
        <taxon>IRL clade</taxon>
        <taxon>Trifolieae</taxon>
        <taxon>Trifolium</taxon>
    </lineage>
</organism>
<evidence type="ECO:0000313" key="2">
    <source>
        <dbReference type="EMBL" id="PNX63267.1"/>
    </source>
</evidence>
<dbReference type="STRING" id="57577.A0A2K3KAF3"/>
<feature type="region of interest" description="Disordered" evidence="1">
    <location>
        <begin position="1"/>
        <end position="49"/>
    </location>
</feature>
<dbReference type="AlphaFoldDB" id="A0A2K3KAF3"/>
<reference evidence="2 3" key="2">
    <citation type="journal article" date="2017" name="Front. Plant Sci.">
        <title>Gene Classification and Mining of Molecular Markers Useful in Red Clover (Trifolium pratense) Breeding.</title>
        <authorList>
            <person name="Istvanek J."/>
            <person name="Dluhosova J."/>
            <person name="Dluhos P."/>
            <person name="Patkova L."/>
            <person name="Nedelnik J."/>
            <person name="Repkova J."/>
        </authorList>
    </citation>
    <scope>NUCLEOTIDE SEQUENCE [LARGE SCALE GENOMIC DNA]</scope>
    <source>
        <strain evidence="3">cv. Tatra</strain>
        <tissue evidence="2">Young leaves</tissue>
    </source>
</reference>
<protein>
    <submittedName>
        <fullName evidence="2">WD repeat-containing protein 43</fullName>
    </submittedName>
</protein>
<evidence type="ECO:0000313" key="3">
    <source>
        <dbReference type="Proteomes" id="UP000236291"/>
    </source>
</evidence>
<feature type="non-terminal residue" evidence="2">
    <location>
        <position position="68"/>
    </location>
</feature>
<proteinExistence type="predicted"/>
<accession>A0A2K3KAF3</accession>
<comment type="caution">
    <text evidence="2">The sequence shown here is derived from an EMBL/GenBank/DDBJ whole genome shotgun (WGS) entry which is preliminary data.</text>
</comment>
<dbReference type="Proteomes" id="UP000236291">
    <property type="component" value="Unassembled WGS sequence"/>
</dbReference>
<sequence>MKDQCETAGVLDDDPSEPTMGEKLASLNLLDENKSKSEKEQESLVSLKPPSADSVHILLKQALNADDR</sequence>
<name>A0A2K3KAF3_TRIPR</name>
<feature type="compositionally biased region" description="Basic and acidic residues" evidence="1">
    <location>
        <begin position="31"/>
        <end position="42"/>
    </location>
</feature>
<evidence type="ECO:0000256" key="1">
    <source>
        <dbReference type="SAM" id="MobiDB-lite"/>
    </source>
</evidence>
<dbReference type="EMBL" id="ASHM01089893">
    <property type="protein sequence ID" value="PNX63267.1"/>
    <property type="molecule type" value="Genomic_DNA"/>
</dbReference>
<gene>
    <name evidence="2" type="ORF">L195_g053419</name>
</gene>
<dbReference type="ExpressionAtlas" id="A0A2K3KAF3">
    <property type="expression patterns" value="baseline"/>
</dbReference>
<reference evidence="2 3" key="1">
    <citation type="journal article" date="2014" name="Am. J. Bot.">
        <title>Genome assembly and annotation for red clover (Trifolium pratense; Fabaceae).</title>
        <authorList>
            <person name="Istvanek J."/>
            <person name="Jaros M."/>
            <person name="Krenek A."/>
            <person name="Repkova J."/>
        </authorList>
    </citation>
    <scope>NUCLEOTIDE SEQUENCE [LARGE SCALE GENOMIC DNA]</scope>
    <source>
        <strain evidence="3">cv. Tatra</strain>
        <tissue evidence="2">Young leaves</tissue>
    </source>
</reference>